<feature type="transmembrane region" description="Helical" evidence="1">
    <location>
        <begin position="51"/>
        <end position="72"/>
    </location>
</feature>
<name>S8BI29_DACHA</name>
<evidence type="ECO:0000313" key="2">
    <source>
        <dbReference type="EMBL" id="EPS38928.1"/>
    </source>
</evidence>
<dbReference type="OMA" id="GRRINWL"/>
<keyword evidence="3" id="KW-1185">Reference proteome</keyword>
<dbReference type="STRING" id="1284197.S8BI29"/>
<evidence type="ECO:0000313" key="3">
    <source>
        <dbReference type="Proteomes" id="UP000015100"/>
    </source>
</evidence>
<dbReference type="PANTHER" id="PTHR35041:SF6">
    <property type="entry name" value="FORMYLMETHIONINE DEFORMYLASE-LIKE PROTEIN-RELATED"/>
    <property type="match status" value="1"/>
</dbReference>
<reference evidence="3" key="2">
    <citation type="submission" date="2013-04" db="EMBL/GenBank/DDBJ databases">
        <title>Genomic mechanisms accounting for the adaptation to parasitism in nematode-trapping fungi.</title>
        <authorList>
            <person name="Ahren D.G."/>
        </authorList>
    </citation>
    <scope>NUCLEOTIDE SEQUENCE [LARGE SCALE GENOMIC DNA]</scope>
    <source>
        <strain evidence="3">CBS 200.50</strain>
    </source>
</reference>
<dbReference type="AlphaFoldDB" id="S8BI29"/>
<comment type="caution">
    <text evidence="2">The sequence shown here is derived from an EMBL/GenBank/DDBJ whole genome shotgun (WGS) entry which is preliminary data.</text>
</comment>
<dbReference type="PANTHER" id="PTHR35041">
    <property type="entry name" value="MEDIATOR OF RNA POLYMERASE II TRANSCRIPTION SUBUNIT 1"/>
    <property type="match status" value="1"/>
</dbReference>
<gene>
    <name evidence="2" type="ORF">H072_7330</name>
</gene>
<evidence type="ECO:0000256" key="1">
    <source>
        <dbReference type="SAM" id="Phobius"/>
    </source>
</evidence>
<dbReference type="OrthoDB" id="5322539at2759"/>
<accession>S8BI29</accession>
<feature type="transmembrane region" description="Helical" evidence="1">
    <location>
        <begin position="544"/>
        <end position="567"/>
    </location>
</feature>
<keyword evidence="1" id="KW-0812">Transmembrane</keyword>
<organism evidence="2 3">
    <name type="scientific">Dactylellina haptotyla (strain CBS 200.50)</name>
    <name type="common">Nematode-trapping fungus</name>
    <name type="synonym">Monacrosporium haptotylum</name>
    <dbReference type="NCBI Taxonomy" id="1284197"/>
    <lineage>
        <taxon>Eukaryota</taxon>
        <taxon>Fungi</taxon>
        <taxon>Dikarya</taxon>
        <taxon>Ascomycota</taxon>
        <taxon>Pezizomycotina</taxon>
        <taxon>Orbiliomycetes</taxon>
        <taxon>Orbiliales</taxon>
        <taxon>Orbiliaceae</taxon>
        <taxon>Dactylellina</taxon>
    </lineage>
</organism>
<keyword evidence="1" id="KW-0472">Membrane</keyword>
<reference evidence="2 3" key="1">
    <citation type="journal article" date="2013" name="PLoS Genet.">
        <title>Genomic mechanisms accounting for the adaptation to parasitism in nematode-trapping fungi.</title>
        <authorList>
            <person name="Meerupati T."/>
            <person name="Andersson K.M."/>
            <person name="Friman E."/>
            <person name="Kumar D."/>
            <person name="Tunlid A."/>
            <person name="Ahren D."/>
        </authorList>
    </citation>
    <scope>NUCLEOTIDE SEQUENCE [LARGE SCALE GENOMIC DNA]</scope>
    <source>
        <strain evidence="2 3">CBS 200.50</strain>
    </source>
</reference>
<dbReference type="HOGENOM" id="CLU_008809_1_2_1"/>
<protein>
    <submittedName>
        <fullName evidence="2">Uncharacterized protein</fullName>
    </submittedName>
</protein>
<dbReference type="Proteomes" id="UP000015100">
    <property type="component" value="Unassembled WGS sequence"/>
</dbReference>
<proteinExistence type="predicted"/>
<keyword evidence="1" id="KW-1133">Transmembrane helix</keyword>
<feature type="transmembrane region" description="Helical" evidence="1">
    <location>
        <begin position="92"/>
        <end position="113"/>
    </location>
</feature>
<dbReference type="EMBL" id="AQGS01000514">
    <property type="protein sequence ID" value="EPS38928.1"/>
    <property type="molecule type" value="Genomic_DNA"/>
</dbReference>
<sequence length="648" mass="71921">MEPAPNPGQLPFGKQANEYVYETYPQQHQQHQPPPQYHLTKSKIYGSIRGLIRMFGAFLIGCGLGIAHHFYYSHLDGKVATFQSWYLAGGNAISYVARIAFAASIGLCIRQWFWKAMRAHPWTLGTIDKLHSVKDDPVALLSPIFALTFIVRAPVGFLITLFVWTLPLVPIIAPTSISVRTVFQTLAGTPIQIANLDWTPSTNAGRRNYQSQLATIAPYGASQGSYASPTSRALGLVYNTFNGGQILNLPSPCQGNCTFNQTFFGPTYKCEEVTLQNEDPGDPFCYNTPLADCNYKKSGSLSYPYITSWYLNSVSTCSGTGVDQSRCSNSSLTEQTIGNATFTGDGKLWIYYRWLPLEYRDPNRTTYDGSIWEDHKLVCQSYNASFTIQRAYRGVSEQSVSGSVEYLNPVNYSRDHISHPTPGELAAYSVHDILYSLIGGSIAAFGGNGPPQVIDSTQLAGSKLVEPIPFPKPLLEASDTSGTGWDAGFGIQKPVRDLARVIEELHFNVTVGMLSIQSLAWLKNETVSSTRFISENQWTYDWKILAAVYGAFVVANLLALAVGLYSIMKNNATFIQEDGFLRTMMTTRNPELDQLTEQVSDGRGDDDEQQLLERQEVRFGYLAQDPQERYHRRKVGFGLPESVVAFGK</sequence>
<dbReference type="eggNOG" id="ENOG502SNNR">
    <property type="taxonomic scope" value="Eukaryota"/>
</dbReference>